<name>A0A2H0RLS0_9BACT</name>
<proteinExistence type="predicted"/>
<sequence length="140" mass="16370">MKHQPFQAVRHVLQYRLFFVINGILFVLIALSFGREFVRSASIQREISALQDEKQSLEERNQSLKDYQEYLSTESFLEKEAREKFGLQRPGETQVFIGGELLGGDEEAKRGIASVQDGTRLQQWAWYFFDPEQYDRKEAS</sequence>
<evidence type="ECO:0000313" key="4">
    <source>
        <dbReference type="Proteomes" id="UP000230084"/>
    </source>
</evidence>
<dbReference type="InterPro" id="IPR007060">
    <property type="entry name" value="FtsL/DivIC"/>
</dbReference>
<organism evidence="3 4">
    <name type="scientific">Candidatus Uhrbacteria bacterium CG10_big_fil_rev_8_21_14_0_10_50_16</name>
    <dbReference type="NCBI Taxonomy" id="1975039"/>
    <lineage>
        <taxon>Bacteria</taxon>
        <taxon>Candidatus Uhriibacteriota</taxon>
    </lineage>
</organism>
<evidence type="ECO:0000313" key="3">
    <source>
        <dbReference type="EMBL" id="PIR47376.1"/>
    </source>
</evidence>
<comment type="caution">
    <text evidence="3">The sequence shown here is derived from an EMBL/GenBank/DDBJ whole genome shotgun (WGS) entry which is preliminary data.</text>
</comment>
<keyword evidence="2" id="KW-0812">Transmembrane</keyword>
<protein>
    <recommendedName>
        <fullName evidence="5">Septum formation initiator</fullName>
    </recommendedName>
</protein>
<dbReference type="AlphaFoldDB" id="A0A2H0RLS0"/>
<accession>A0A2H0RLS0</accession>
<evidence type="ECO:0008006" key="5">
    <source>
        <dbReference type="Google" id="ProtNLM"/>
    </source>
</evidence>
<feature type="transmembrane region" description="Helical" evidence="2">
    <location>
        <begin position="12"/>
        <end position="33"/>
    </location>
</feature>
<dbReference type="Proteomes" id="UP000230084">
    <property type="component" value="Unassembled WGS sequence"/>
</dbReference>
<dbReference type="EMBL" id="PCYM01000007">
    <property type="protein sequence ID" value="PIR47376.1"/>
    <property type="molecule type" value="Genomic_DNA"/>
</dbReference>
<keyword evidence="2" id="KW-1133">Transmembrane helix</keyword>
<keyword evidence="2" id="KW-0472">Membrane</keyword>
<reference evidence="3 4" key="1">
    <citation type="submission" date="2017-09" db="EMBL/GenBank/DDBJ databases">
        <title>Depth-based differentiation of microbial function through sediment-hosted aquifers and enrichment of novel symbionts in the deep terrestrial subsurface.</title>
        <authorList>
            <person name="Probst A.J."/>
            <person name="Ladd B."/>
            <person name="Jarett J.K."/>
            <person name="Geller-Mcgrath D.E."/>
            <person name="Sieber C.M."/>
            <person name="Emerson J.B."/>
            <person name="Anantharaman K."/>
            <person name="Thomas B.C."/>
            <person name="Malmstrom R."/>
            <person name="Stieglmeier M."/>
            <person name="Klingl A."/>
            <person name="Woyke T."/>
            <person name="Ryan C.M."/>
            <person name="Banfield J.F."/>
        </authorList>
    </citation>
    <scope>NUCLEOTIDE SEQUENCE [LARGE SCALE GENOMIC DNA]</scope>
    <source>
        <strain evidence="3">CG10_big_fil_rev_8_21_14_0_10_50_16</strain>
    </source>
</reference>
<evidence type="ECO:0000256" key="1">
    <source>
        <dbReference type="SAM" id="Coils"/>
    </source>
</evidence>
<dbReference type="Pfam" id="PF04977">
    <property type="entry name" value="DivIC"/>
    <property type="match status" value="1"/>
</dbReference>
<feature type="coiled-coil region" evidence="1">
    <location>
        <begin position="40"/>
        <end position="67"/>
    </location>
</feature>
<evidence type="ECO:0000256" key="2">
    <source>
        <dbReference type="SAM" id="Phobius"/>
    </source>
</evidence>
<keyword evidence="1" id="KW-0175">Coiled coil</keyword>
<gene>
    <name evidence="3" type="ORF">COV06_03795</name>
</gene>